<dbReference type="AlphaFoldDB" id="A0A848FGR7"/>
<dbReference type="InterPro" id="IPR011990">
    <property type="entry name" value="TPR-like_helical_dom_sf"/>
</dbReference>
<dbReference type="InterPro" id="IPR036942">
    <property type="entry name" value="Beta-barrel_TonB_sf"/>
</dbReference>
<dbReference type="SUPFAM" id="SSF48452">
    <property type="entry name" value="TPR-like"/>
    <property type="match status" value="1"/>
</dbReference>
<dbReference type="SMART" id="SM00028">
    <property type="entry name" value="TPR"/>
    <property type="match status" value="5"/>
</dbReference>
<accession>A0A848FGR7</accession>
<dbReference type="InterPro" id="IPR019734">
    <property type="entry name" value="TPR_rpt"/>
</dbReference>
<dbReference type="Pfam" id="PF04773">
    <property type="entry name" value="FecR"/>
    <property type="match status" value="1"/>
</dbReference>
<comment type="caution">
    <text evidence="5">The sequence shown here is derived from an EMBL/GenBank/DDBJ whole genome shotgun (WGS) entry which is preliminary data.</text>
</comment>
<evidence type="ECO:0000256" key="1">
    <source>
        <dbReference type="ARBA" id="ARBA00004442"/>
    </source>
</evidence>
<sequence>MGSRTGHVAGVARWSLLRWSLAWAGLLFLGEALAADCAVALARLVSIQGSVELQRARSAQWSAADSDAELCPGDTLRVGPRSRAALRLANESTLRLDQDTTLTLGEDGARISLIQLLRGALNVITRTPTPFRVHTPFVNAGVEGTEFLVRADTDSAQVAVFEGMVSAGNEFGTLALSSGEMALAARDSAPRRERMVRPADAVQWALYYPRIIIPGQGDEAALQEADALARRGRIGEAFARLDAVPPDARSVRHGIYRAELLLSVGRVDEARVEIGRALAAEPRSAEALALQAIIAVVRNEGARALELAQEAVQSAPGSAAARLALSYAQQARFDIPAALAGAEQATQVAPDDAIAWARVAELRLAQGDLDAAVAAARQAAGLEPGLARTQTVLGFAHLTRIETAAARQAFRTAIELDQADPLPRLGLGLARIRDGELSAGRQEIEIAASLDPLNSLIRSYLGKAYYEEKRSGLAGSQFDLAKALDPNDPTPFFYDAIRKQSENQPVQALQDLEKSIALNDNRAVYRSRLLLDSDLAARGASLARVFGDLGFNRLALVEGSQAVASDPTSASAHRFLSDAYLAEPRHEIARVSELLQSQLLQPISISPIQPQLAEDKSFFLPNAGPARAGFNEFNPTFLANQIRANADGMVGSRNTYGDQVVVSGIQNRTSFSLGQLHFRTDGFGPDAALRRNIYSAFVQHSFSEKLHAQIEAREATINRKTRFYEHDPNSYYTQQDDTETRSIRLGVNLTISPQLQAIFSGIHQRQQQSFFTNQLIRGNPLLSEFSELRRSHTEASTAEVQFLGNGTGISFIAGGSYFSSRAHNHSTYDSDIYEFPPLDIFTADKKLARNIYSYLYLKQQFYQLQFGVSMEDLRELGAERRKINPKAGIIINPTPSLTIRAAFLQTLKRPFIANQTIEPTQVAGFNQFFDDFNLTFSRRLGIALDHKLSPNLFWGGEFTTRHLKVPIPEDRPQKERFHRIYLSAAPVPWFAASLGYEHEDTQWYPGTSPAGFIDIFTRRIPIGASFFFGNLALQVNSSFVDQRSKLAFLSGGPDLLEQRNRFGITDLLVKYRLPQRTGMLTVGISNVFDRRLRFQDIDQANPRFAPERFTFARLSIAF</sequence>
<evidence type="ECO:0000313" key="5">
    <source>
        <dbReference type="EMBL" id="NML18045.1"/>
    </source>
</evidence>
<evidence type="ECO:0000313" key="6">
    <source>
        <dbReference type="Proteomes" id="UP000574067"/>
    </source>
</evidence>
<dbReference type="Gene3D" id="1.25.40.10">
    <property type="entry name" value="Tetratricopeptide repeat domain"/>
    <property type="match status" value="1"/>
</dbReference>
<keyword evidence="2" id="KW-0472">Membrane</keyword>
<dbReference type="PANTHER" id="PTHR38731">
    <property type="entry name" value="LIPL45-RELATED LIPOPROTEIN-RELATED"/>
    <property type="match status" value="1"/>
</dbReference>
<protein>
    <submittedName>
        <fullName evidence="5">TonB-dependent receptor</fullName>
    </submittedName>
</protein>
<feature type="domain" description="FecR protein" evidence="4">
    <location>
        <begin position="74"/>
        <end position="165"/>
    </location>
</feature>
<keyword evidence="3" id="KW-0998">Cell outer membrane</keyword>
<evidence type="ECO:0000256" key="3">
    <source>
        <dbReference type="ARBA" id="ARBA00023237"/>
    </source>
</evidence>
<dbReference type="Proteomes" id="UP000574067">
    <property type="component" value="Unassembled WGS sequence"/>
</dbReference>
<dbReference type="RefSeq" id="WP_169162946.1">
    <property type="nucleotide sequence ID" value="NZ_JABBFW010000026.1"/>
</dbReference>
<keyword evidence="6" id="KW-1185">Reference proteome</keyword>
<gene>
    <name evidence="5" type="ORF">HHL10_24035</name>
</gene>
<reference evidence="5 6" key="1">
    <citation type="submission" date="2020-04" db="EMBL/GenBank/DDBJ databases">
        <title>Azohydromonas sp. isolated from soil.</title>
        <authorList>
            <person name="Dahal R.H."/>
        </authorList>
    </citation>
    <scope>NUCLEOTIDE SEQUENCE [LARGE SCALE GENOMIC DNA]</scope>
    <source>
        <strain evidence="5 6">G-1-1-14</strain>
    </source>
</reference>
<evidence type="ECO:0000259" key="4">
    <source>
        <dbReference type="Pfam" id="PF04773"/>
    </source>
</evidence>
<name>A0A848FGR7_9BURK</name>
<keyword evidence="5" id="KW-0675">Receptor</keyword>
<dbReference type="Gene3D" id="2.40.170.20">
    <property type="entry name" value="TonB-dependent receptor, beta-barrel domain"/>
    <property type="match status" value="1"/>
</dbReference>
<evidence type="ECO:0000256" key="2">
    <source>
        <dbReference type="ARBA" id="ARBA00023136"/>
    </source>
</evidence>
<dbReference type="SUPFAM" id="SSF81901">
    <property type="entry name" value="HCP-like"/>
    <property type="match status" value="1"/>
</dbReference>
<proteinExistence type="predicted"/>
<dbReference type="GO" id="GO:0009279">
    <property type="term" value="C:cell outer membrane"/>
    <property type="evidence" value="ECO:0007669"/>
    <property type="project" value="UniProtKB-SubCell"/>
</dbReference>
<dbReference type="Gene3D" id="2.60.120.1440">
    <property type="match status" value="1"/>
</dbReference>
<organism evidence="5 6">
    <name type="scientific">Azohydromonas caseinilytica</name>
    <dbReference type="NCBI Taxonomy" id="2728836"/>
    <lineage>
        <taxon>Bacteria</taxon>
        <taxon>Pseudomonadati</taxon>
        <taxon>Pseudomonadota</taxon>
        <taxon>Betaproteobacteria</taxon>
        <taxon>Burkholderiales</taxon>
        <taxon>Sphaerotilaceae</taxon>
        <taxon>Azohydromonas</taxon>
    </lineage>
</organism>
<comment type="subcellular location">
    <subcellularLocation>
        <location evidence="1">Cell outer membrane</location>
    </subcellularLocation>
</comment>
<dbReference type="SUPFAM" id="SSF56935">
    <property type="entry name" value="Porins"/>
    <property type="match status" value="1"/>
</dbReference>
<dbReference type="InterPro" id="IPR006860">
    <property type="entry name" value="FecR"/>
</dbReference>
<dbReference type="Pfam" id="PF13432">
    <property type="entry name" value="TPR_16"/>
    <property type="match status" value="2"/>
</dbReference>
<dbReference type="EMBL" id="JABBFW010000026">
    <property type="protein sequence ID" value="NML18045.1"/>
    <property type="molecule type" value="Genomic_DNA"/>
</dbReference>